<dbReference type="Proteomes" id="UP000276133">
    <property type="component" value="Unassembled WGS sequence"/>
</dbReference>
<keyword evidence="7" id="KW-1185">Reference proteome</keyword>
<feature type="domain" description="DDE Tnp4" evidence="5">
    <location>
        <begin position="258"/>
        <end position="431"/>
    </location>
</feature>
<keyword evidence="4" id="KW-0732">Signal</keyword>
<evidence type="ECO:0000256" key="2">
    <source>
        <dbReference type="ARBA" id="ARBA00022723"/>
    </source>
</evidence>
<evidence type="ECO:0000256" key="1">
    <source>
        <dbReference type="ARBA" id="ARBA00001968"/>
    </source>
</evidence>
<evidence type="ECO:0000259" key="5">
    <source>
        <dbReference type="Pfam" id="PF13359"/>
    </source>
</evidence>
<dbReference type="OrthoDB" id="10049726at2759"/>
<evidence type="ECO:0000313" key="7">
    <source>
        <dbReference type="Proteomes" id="UP000276133"/>
    </source>
</evidence>
<gene>
    <name evidence="6" type="ORF">BpHYR1_037321</name>
</gene>
<feature type="chain" id="PRO_5018334210" evidence="4">
    <location>
        <begin position="16"/>
        <end position="674"/>
    </location>
</feature>
<sequence>MFFFVIYYLLGLSSCTPYRRGFTTSTSSPSTSDQISQASTVVSLTDENRIINSTTFQPNVFGASFLHACDNGGLCFRIDRFEIAPNFTFNCHEKYLPIFFMIKLIDNRTDVSFGYLNPNDSRCCKKHLDNNGLLKTEIYDSLKTKYEYFDPQSFKIISELLKKEKTVIEKFEDIDTLDENDYIKITGLDQTSLALLFGKNTSQTQISHYLSQIREAIYKDFAPYFLGINKDRKFFLNHNNEMVKNLFDLKSDDLVIVIDGTYTRLEKSANNQFQYSCWSSQKKDSLVKPFIICCADGYFVDCYGPFEAFENDAKIFKYIIENDRDLKQLLLPDKTIIFLERGFRDIVKMLKDELRFIPKIPTCDQLEEKQMNNSKKLKQLTTKQTGKSRLVTKCRFIVEKQIGMIKNFKALDNIRNTQAGHIQIDYRIACAMLNFTHISTCPDKQNLYKIASKLKEKIKIDNNPLSYLVTKHLDTKEITPVDLWSITDFPKLNSAQLIRKIFLGKFQLKQSKSYVSDIIKNGKAYTISEKLLSKQKNKTSIESKIIALEIVSRHKRSEKKVSETCKNQNYMREFRNKRTLKFDFFKKNHEKPNNPKYVRNKRTNQKIIKDCFEMNSSNSDFSDKELSEETTEQGIEPSKKTVKTENPISNAKNLNRKQIPKKNNDNSKSQLKKP</sequence>
<protein>
    <submittedName>
        <fullName evidence="6">Vacuolar sorting-associated 13C</fullName>
    </submittedName>
</protein>
<comment type="cofactor">
    <cofactor evidence="1">
        <name>a divalent metal cation</name>
        <dbReference type="ChEBI" id="CHEBI:60240"/>
    </cofactor>
</comment>
<feature type="compositionally biased region" description="Polar residues" evidence="3">
    <location>
        <begin position="644"/>
        <end position="653"/>
    </location>
</feature>
<accession>A0A3M7RY80</accession>
<name>A0A3M7RY80_BRAPC</name>
<dbReference type="GO" id="GO:0046872">
    <property type="term" value="F:metal ion binding"/>
    <property type="evidence" value="ECO:0007669"/>
    <property type="project" value="UniProtKB-KW"/>
</dbReference>
<keyword evidence="2" id="KW-0479">Metal-binding</keyword>
<dbReference type="AlphaFoldDB" id="A0A3M7RY80"/>
<evidence type="ECO:0000256" key="3">
    <source>
        <dbReference type="SAM" id="MobiDB-lite"/>
    </source>
</evidence>
<comment type="caution">
    <text evidence="6">The sequence shown here is derived from an EMBL/GenBank/DDBJ whole genome shotgun (WGS) entry which is preliminary data.</text>
</comment>
<evidence type="ECO:0000256" key="4">
    <source>
        <dbReference type="SAM" id="SignalP"/>
    </source>
</evidence>
<dbReference type="EMBL" id="REGN01002391">
    <property type="protein sequence ID" value="RNA28466.1"/>
    <property type="molecule type" value="Genomic_DNA"/>
</dbReference>
<proteinExistence type="predicted"/>
<dbReference type="InterPro" id="IPR027806">
    <property type="entry name" value="HARBI1_dom"/>
</dbReference>
<reference evidence="6 7" key="1">
    <citation type="journal article" date="2018" name="Sci. Rep.">
        <title>Genomic signatures of local adaptation to the degree of environmental predictability in rotifers.</title>
        <authorList>
            <person name="Franch-Gras L."/>
            <person name="Hahn C."/>
            <person name="Garcia-Roger E.M."/>
            <person name="Carmona M.J."/>
            <person name="Serra M."/>
            <person name="Gomez A."/>
        </authorList>
    </citation>
    <scope>NUCLEOTIDE SEQUENCE [LARGE SCALE GENOMIC DNA]</scope>
    <source>
        <strain evidence="6">HYR1</strain>
    </source>
</reference>
<feature type="region of interest" description="Disordered" evidence="3">
    <location>
        <begin position="619"/>
        <end position="674"/>
    </location>
</feature>
<dbReference type="Pfam" id="PF13359">
    <property type="entry name" value="DDE_Tnp_4"/>
    <property type="match status" value="1"/>
</dbReference>
<feature type="signal peptide" evidence="4">
    <location>
        <begin position="1"/>
        <end position="15"/>
    </location>
</feature>
<evidence type="ECO:0000313" key="6">
    <source>
        <dbReference type="EMBL" id="RNA28466.1"/>
    </source>
</evidence>
<organism evidence="6 7">
    <name type="scientific">Brachionus plicatilis</name>
    <name type="common">Marine rotifer</name>
    <name type="synonym">Brachionus muelleri</name>
    <dbReference type="NCBI Taxonomy" id="10195"/>
    <lineage>
        <taxon>Eukaryota</taxon>
        <taxon>Metazoa</taxon>
        <taxon>Spiralia</taxon>
        <taxon>Gnathifera</taxon>
        <taxon>Rotifera</taxon>
        <taxon>Eurotatoria</taxon>
        <taxon>Monogononta</taxon>
        <taxon>Pseudotrocha</taxon>
        <taxon>Ploima</taxon>
        <taxon>Brachionidae</taxon>
        <taxon>Brachionus</taxon>
    </lineage>
</organism>